<organism evidence="3 4">
    <name type="scientific">Agrobacterium deltaense NCPPB 1641</name>
    <dbReference type="NCBI Taxonomy" id="1183425"/>
    <lineage>
        <taxon>Bacteria</taxon>
        <taxon>Pseudomonadati</taxon>
        <taxon>Pseudomonadota</taxon>
        <taxon>Alphaproteobacteria</taxon>
        <taxon>Hyphomicrobiales</taxon>
        <taxon>Rhizobiaceae</taxon>
        <taxon>Rhizobium/Agrobacterium group</taxon>
        <taxon>Agrobacterium</taxon>
    </lineage>
</organism>
<feature type="region of interest" description="Disordered" evidence="1">
    <location>
        <begin position="107"/>
        <end position="127"/>
    </location>
</feature>
<keyword evidence="2" id="KW-0732">Signal</keyword>
<feature type="chain" id="PRO_5013317958" evidence="2">
    <location>
        <begin position="20"/>
        <end position="127"/>
    </location>
</feature>
<dbReference type="Proteomes" id="UP000192140">
    <property type="component" value="Unassembled WGS sequence"/>
</dbReference>
<proteinExistence type="predicted"/>
<evidence type="ECO:0000313" key="3">
    <source>
        <dbReference type="EMBL" id="CVI63877.1"/>
    </source>
</evidence>
<feature type="signal peptide" evidence="2">
    <location>
        <begin position="1"/>
        <end position="19"/>
    </location>
</feature>
<protein>
    <submittedName>
        <fullName evidence="3">Uncharacterized protein</fullName>
    </submittedName>
</protein>
<name>A0A1S7UAF9_9HYPH</name>
<gene>
    <name evidence="3" type="ORF">AGR7A_pAt30015</name>
</gene>
<dbReference type="AlphaFoldDB" id="A0A1S7UAF9"/>
<comment type="caution">
    <text evidence="3">The sequence shown here is derived from an EMBL/GenBank/DDBJ whole genome shotgun (WGS) entry which is preliminary data.</text>
</comment>
<accession>A0A1S7UAF9</accession>
<evidence type="ECO:0000256" key="1">
    <source>
        <dbReference type="SAM" id="MobiDB-lite"/>
    </source>
</evidence>
<evidence type="ECO:0000313" key="4">
    <source>
        <dbReference type="Proteomes" id="UP000192140"/>
    </source>
</evidence>
<dbReference type="EMBL" id="FCNP01000050">
    <property type="protein sequence ID" value="CVI63877.1"/>
    <property type="molecule type" value="Genomic_DNA"/>
</dbReference>
<reference evidence="3" key="1">
    <citation type="submission" date="2016-01" db="EMBL/GenBank/DDBJ databases">
        <authorList>
            <person name="Regsiter A."/>
            <person name="william w."/>
        </authorList>
    </citation>
    <scope>NUCLEOTIDE SEQUENCE</scope>
    <source>
        <strain evidence="3">NCPPB 1641</strain>
    </source>
</reference>
<sequence>MIFLSALTAPGLAAFSVFFTSSQSGMTNLTYMITSQIRSKRENVPKHYTFWGALQISSARLPIQPSISSLETSSLKLVLMTFGELSTNDPTNAARIYNEGLTIHFMKKSPNDVSPGPPDSDSNQLGE</sequence>
<keyword evidence="4" id="KW-1185">Reference proteome</keyword>
<evidence type="ECO:0000256" key="2">
    <source>
        <dbReference type="SAM" id="SignalP"/>
    </source>
</evidence>